<evidence type="ECO:0008006" key="3">
    <source>
        <dbReference type="Google" id="ProtNLM"/>
    </source>
</evidence>
<dbReference type="Proteomes" id="UP000013057">
    <property type="component" value="Unassembled WGS sequence"/>
</dbReference>
<evidence type="ECO:0000313" key="1">
    <source>
        <dbReference type="EMBL" id="GAC91878.1"/>
    </source>
</evidence>
<accession>R4G1H2</accession>
<name>R4G1H2_9BACL</name>
<proteinExistence type="predicted"/>
<gene>
    <name evidence="1" type="ORF">KN10_2314</name>
</gene>
<dbReference type="InterPro" id="IPR021377">
    <property type="entry name" value="DUF3006"/>
</dbReference>
<dbReference type="Pfam" id="PF11213">
    <property type="entry name" value="DUF3006"/>
    <property type="match status" value="1"/>
</dbReference>
<sequence length="43" mass="5059">MTGTLVNVGDVIILENGHFRVDKEETDKRRKEIEELMNEVRED</sequence>
<protein>
    <recommendedName>
        <fullName evidence="3">Pyruvate kinase</fullName>
    </recommendedName>
</protein>
<reference evidence="2" key="1">
    <citation type="journal article" date="2013" name="Genome Announc.">
        <title>Draft Genome Sequence of a Thermophilic Member of the Bacillaceae, Anoxybacillus flavithermus Strain Kn10, Isolated from the Kan-nawa Hot Spring in Japan.</title>
        <authorList>
            <person name="Matsutani M."/>
            <person name="Shirakihara Y."/>
            <person name="Imada K."/>
            <person name="Yakushi T."/>
            <person name="Matsushita K."/>
        </authorList>
    </citation>
    <scope>NUCLEOTIDE SEQUENCE [LARGE SCALE GENOMIC DNA]</scope>
    <source>
        <strain evidence="2">NBRC 109594</strain>
    </source>
</reference>
<organism evidence="1 2">
    <name type="scientific">Anoxybacillus flavithermus NBRC 109594</name>
    <dbReference type="NCBI Taxonomy" id="1315967"/>
    <lineage>
        <taxon>Bacteria</taxon>
        <taxon>Bacillati</taxon>
        <taxon>Bacillota</taxon>
        <taxon>Bacilli</taxon>
        <taxon>Bacillales</taxon>
        <taxon>Anoxybacillaceae</taxon>
        <taxon>Anoxybacillus</taxon>
    </lineage>
</organism>
<dbReference type="EMBL" id="BARH01000021">
    <property type="protein sequence ID" value="GAC91878.1"/>
    <property type="molecule type" value="Genomic_DNA"/>
</dbReference>
<evidence type="ECO:0000313" key="2">
    <source>
        <dbReference type="Proteomes" id="UP000013057"/>
    </source>
</evidence>
<dbReference type="AlphaFoldDB" id="R4G1H2"/>
<comment type="caution">
    <text evidence="1">The sequence shown here is derived from an EMBL/GenBank/DDBJ whole genome shotgun (WGS) entry which is preliminary data.</text>
</comment>